<dbReference type="Pfam" id="PF17171">
    <property type="entry name" value="GST_C_6"/>
    <property type="match status" value="1"/>
</dbReference>
<reference evidence="4" key="2">
    <citation type="submission" date="2015-01" db="EMBL/GenBank/DDBJ databases">
        <title>Evolutionary Origins and Diversification of the Mycorrhizal Mutualists.</title>
        <authorList>
            <consortium name="DOE Joint Genome Institute"/>
            <consortium name="Mycorrhizal Genomics Consortium"/>
            <person name="Kohler A."/>
            <person name="Kuo A."/>
            <person name="Nagy L.G."/>
            <person name="Floudas D."/>
            <person name="Copeland A."/>
            <person name="Barry K.W."/>
            <person name="Cichocki N."/>
            <person name="Veneault-Fourrey C."/>
            <person name="LaButti K."/>
            <person name="Lindquist E.A."/>
            <person name="Lipzen A."/>
            <person name="Lundell T."/>
            <person name="Morin E."/>
            <person name="Murat C."/>
            <person name="Riley R."/>
            <person name="Ohm R."/>
            <person name="Sun H."/>
            <person name="Tunlid A."/>
            <person name="Henrissat B."/>
            <person name="Grigoriev I.V."/>
            <person name="Hibbett D.S."/>
            <person name="Martin F."/>
        </authorList>
    </citation>
    <scope>NUCLEOTIDE SEQUENCE [LARGE SCALE GENOMIC DNA]</scope>
    <source>
        <strain evidence="4">MAFF 305830</strain>
    </source>
</reference>
<organism evidence="3 4">
    <name type="scientific">Serendipita vermifera MAFF 305830</name>
    <dbReference type="NCBI Taxonomy" id="933852"/>
    <lineage>
        <taxon>Eukaryota</taxon>
        <taxon>Fungi</taxon>
        <taxon>Dikarya</taxon>
        <taxon>Basidiomycota</taxon>
        <taxon>Agaricomycotina</taxon>
        <taxon>Agaricomycetes</taxon>
        <taxon>Sebacinales</taxon>
        <taxon>Serendipitaceae</taxon>
        <taxon>Serendipita</taxon>
    </lineage>
</organism>
<evidence type="ECO:0000313" key="3">
    <source>
        <dbReference type="EMBL" id="KIM30570.1"/>
    </source>
</evidence>
<keyword evidence="4" id="KW-1185">Reference proteome</keyword>
<dbReference type="InterPro" id="IPR033468">
    <property type="entry name" value="Metaxin_GST"/>
</dbReference>
<dbReference type="InterPro" id="IPR050931">
    <property type="entry name" value="Mito_Protein_Transport_Metaxin"/>
</dbReference>
<name>A0A0C3B1C0_SERVB</name>
<dbReference type="SFLD" id="SFLDS00019">
    <property type="entry name" value="Glutathione_Transferase_(cytos"/>
    <property type="match status" value="1"/>
</dbReference>
<dbReference type="AlphaFoldDB" id="A0A0C3B1C0"/>
<evidence type="ECO:0000313" key="4">
    <source>
        <dbReference type="Proteomes" id="UP000054097"/>
    </source>
</evidence>
<dbReference type="EMBL" id="KN824284">
    <property type="protein sequence ID" value="KIM30570.1"/>
    <property type="molecule type" value="Genomic_DNA"/>
</dbReference>
<sequence>MVTLYRFQHDPMRFCDSTYVNKLDALLTFSGLDAIKYESGKMSKAPRGKFPFIELDGVIIPDSELAYRSCIDKGIVECLDRRAGLSDKEAAISLSYRALVERNLEEIMGYERWMEHWYETRDKILGDIPALMRPVLAYWLIYRPTSAKYWHTEISRITPEERQRNLESHVRALAAIIPKAGYIMGKATPTRIDATIFGFLTSLIRSPELSPKMIAEVDKYPHIFEYRNRLASEFWPQRKLVN</sequence>
<dbReference type="InterPro" id="IPR012336">
    <property type="entry name" value="Thioredoxin-like_fold"/>
</dbReference>
<evidence type="ECO:0000259" key="2">
    <source>
        <dbReference type="Pfam" id="PF17172"/>
    </source>
</evidence>
<feature type="domain" description="Thioredoxin-like fold" evidence="2">
    <location>
        <begin position="20"/>
        <end position="115"/>
    </location>
</feature>
<dbReference type="PANTHER" id="PTHR12289">
    <property type="entry name" value="METAXIN RELATED"/>
    <property type="match status" value="1"/>
</dbReference>
<accession>A0A0C3B1C0</accession>
<dbReference type="PANTHER" id="PTHR12289:SF41">
    <property type="entry name" value="FAILED AXON CONNECTIONS-RELATED"/>
    <property type="match status" value="1"/>
</dbReference>
<protein>
    <recommendedName>
        <fullName evidence="5">Thioredoxin-like fold domain-containing protein</fullName>
    </recommendedName>
</protein>
<dbReference type="SUPFAM" id="SSF47616">
    <property type="entry name" value="GST C-terminal domain-like"/>
    <property type="match status" value="1"/>
</dbReference>
<feature type="domain" description="Metaxin glutathione S-transferase" evidence="1">
    <location>
        <begin position="169"/>
        <end position="230"/>
    </location>
</feature>
<dbReference type="HOGENOM" id="CLU_044137_1_2_1"/>
<dbReference type="OrthoDB" id="5809458at2759"/>
<dbReference type="InterPro" id="IPR040079">
    <property type="entry name" value="Glutathione_S-Trfase"/>
</dbReference>
<reference evidence="3 4" key="1">
    <citation type="submission" date="2014-04" db="EMBL/GenBank/DDBJ databases">
        <authorList>
            <consortium name="DOE Joint Genome Institute"/>
            <person name="Kuo A."/>
            <person name="Zuccaro A."/>
            <person name="Kohler A."/>
            <person name="Nagy L.G."/>
            <person name="Floudas D."/>
            <person name="Copeland A."/>
            <person name="Barry K.W."/>
            <person name="Cichocki N."/>
            <person name="Veneault-Fourrey C."/>
            <person name="LaButti K."/>
            <person name="Lindquist E.A."/>
            <person name="Lipzen A."/>
            <person name="Lundell T."/>
            <person name="Morin E."/>
            <person name="Murat C."/>
            <person name="Sun H."/>
            <person name="Tunlid A."/>
            <person name="Henrissat B."/>
            <person name="Grigoriev I.V."/>
            <person name="Hibbett D.S."/>
            <person name="Martin F."/>
            <person name="Nordberg H.P."/>
            <person name="Cantor M.N."/>
            <person name="Hua S.X."/>
        </authorList>
    </citation>
    <scope>NUCLEOTIDE SEQUENCE [LARGE SCALE GENOMIC DNA]</scope>
    <source>
        <strain evidence="3 4">MAFF 305830</strain>
    </source>
</reference>
<dbReference type="SFLD" id="SFLDG01180">
    <property type="entry name" value="SUF1"/>
    <property type="match status" value="1"/>
</dbReference>
<gene>
    <name evidence="3" type="ORF">M408DRAFT_66551</name>
</gene>
<dbReference type="InterPro" id="IPR036282">
    <property type="entry name" value="Glutathione-S-Trfase_C_sf"/>
</dbReference>
<evidence type="ECO:0008006" key="5">
    <source>
        <dbReference type="Google" id="ProtNLM"/>
    </source>
</evidence>
<dbReference type="Proteomes" id="UP000054097">
    <property type="component" value="Unassembled WGS sequence"/>
</dbReference>
<dbReference type="Pfam" id="PF17172">
    <property type="entry name" value="GST_N_4"/>
    <property type="match status" value="1"/>
</dbReference>
<proteinExistence type="predicted"/>
<evidence type="ECO:0000259" key="1">
    <source>
        <dbReference type="Pfam" id="PF17171"/>
    </source>
</evidence>